<proteinExistence type="predicted"/>
<protein>
    <recommendedName>
        <fullName evidence="1">DUF7794 domain-containing protein</fullName>
    </recommendedName>
</protein>
<dbReference type="PANTHER" id="PTHR37735">
    <property type="entry name" value="OS08G0567000 PROTEIN"/>
    <property type="match status" value="1"/>
</dbReference>
<sequence length="154" mass="16898">MILRNDQAPLPLSMDRSFVLLVFLFLLPIKYQLTHASTSVFFIDSPAHNYFLQKTDSISLPEIGATVSVLLGSAPPSTLTPASSAKLNEVLVPNPFDRPRATFVLEVTGVEDPQLLINSDNTVFVSTLKSLVSASDTEAHIQLSDDEVSFFIFE</sequence>
<name>A0AAV3QNR8_LITER</name>
<feature type="domain" description="DUF7794" evidence="1">
    <location>
        <begin position="37"/>
        <end position="151"/>
    </location>
</feature>
<gene>
    <name evidence="2" type="ORF">LIER_20390</name>
</gene>
<dbReference type="Pfam" id="PF25070">
    <property type="entry name" value="DUF7794"/>
    <property type="match status" value="1"/>
</dbReference>
<organism evidence="2 3">
    <name type="scientific">Lithospermum erythrorhizon</name>
    <name type="common">Purple gromwell</name>
    <name type="synonym">Lithospermum officinale var. erythrorhizon</name>
    <dbReference type="NCBI Taxonomy" id="34254"/>
    <lineage>
        <taxon>Eukaryota</taxon>
        <taxon>Viridiplantae</taxon>
        <taxon>Streptophyta</taxon>
        <taxon>Embryophyta</taxon>
        <taxon>Tracheophyta</taxon>
        <taxon>Spermatophyta</taxon>
        <taxon>Magnoliopsida</taxon>
        <taxon>eudicotyledons</taxon>
        <taxon>Gunneridae</taxon>
        <taxon>Pentapetalae</taxon>
        <taxon>asterids</taxon>
        <taxon>lamiids</taxon>
        <taxon>Boraginales</taxon>
        <taxon>Boraginaceae</taxon>
        <taxon>Boraginoideae</taxon>
        <taxon>Lithospermeae</taxon>
        <taxon>Lithospermum</taxon>
    </lineage>
</organism>
<evidence type="ECO:0000313" key="3">
    <source>
        <dbReference type="Proteomes" id="UP001454036"/>
    </source>
</evidence>
<accession>A0AAV3QNR8</accession>
<comment type="caution">
    <text evidence="2">The sequence shown here is derived from an EMBL/GenBank/DDBJ whole genome shotgun (WGS) entry which is preliminary data.</text>
</comment>
<dbReference type="PANTHER" id="PTHR37735:SF1">
    <property type="entry name" value="OS08G0567000 PROTEIN"/>
    <property type="match status" value="1"/>
</dbReference>
<keyword evidence="3" id="KW-1185">Reference proteome</keyword>
<dbReference type="AlphaFoldDB" id="A0AAV3QNR8"/>
<evidence type="ECO:0000259" key="1">
    <source>
        <dbReference type="Pfam" id="PF25070"/>
    </source>
</evidence>
<dbReference type="GO" id="GO:0012505">
    <property type="term" value="C:endomembrane system"/>
    <property type="evidence" value="ECO:0007669"/>
    <property type="project" value="TreeGrafter"/>
</dbReference>
<evidence type="ECO:0000313" key="2">
    <source>
        <dbReference type="EMBL" id="GAA0164846.1"/>
    </source>
</evidence>
<dbReference type="EMBL" id="BAABME010005171">
    <property type="protein sequence ID" value="GAA0164846.1"/>
    <property type="molecule type" value="Genomic_DNA"/>
</dbReference>
<dbReference type="Proteomes" id="UP001454036">
    <property type="component" value="Unassembled WGS sequence"/>
</dbReference>
<dbReference type="InterPro" id="IPR056696">
    <property type="entry name" value="DUF7794"/>
</dbReference>
<reference evidence="2 3" key="1">
    <citation type="submission" date="2024-01" db="EMBL/GenBank/DDBJ databases">
        <title>The complete chloroplast genome sequence of Lithospermum erythrorhizon: insights into the phylogenetic relationship among Boraginaceae species and the maternal lineages of purple gromwells.</title>
        <authorList>
            <person name="Okada T."/>
            <person name="Watanabe K."/>
        </authorList>
    </citation>
    <scope>NUCLEOTIDE SEQUENCE [LARGE SCALE GENOMIC DNA]</scope>
</reference>